<dbReference type="PANTHER" id="PTHR11879">
    <property type="entry name" value="ASPARTATE AMINOTRANSFERASE"/>
    <property type="match status" value="1"/>
</dbReference>
<reference evidence="8 9" key="1">
    <citation type="submission" date="2019-03" db="EMBL/GenBank/DDBJ databases">
        <title>Single cell metagenomics reveals metabolic interactions within the superorganism composed of flagellate Streblomastix strix and complex community of Bacteroidetes bacteria on its surface.</title>
        <authorList>
            <person name="Treitli S.C."/>
            <person name="Kolisko M."/>
            <person name="Husnik F."/>
            <person name="Keeling P."/>
            <person name="Hampl V."/>
        </authorList>
    </citation>
    <scope>NUCLEOTIDE SEQUENCE [LARGE SCALE GENOMIC DNA]</scope>
    <source>
        <strain evidence="8">ST1C</strain>
    </source>
</reference>
<dbReference type="InterPro" id="IPR015422">
    <property type="entry name" value="PyrdxlP-dep_Trfase_small"/>
</dbReference>
<proteinExistence type="inferred from homology"/>
<evidence type="ECO:0000256" key="2">
    <source>
        <dbReference type="ARBA" id="ARBA00007441"/>
    </source>
</evidence>
<dbReference type="InterPro" id="IPR000796">
    <property type="entry name" value="Asp_trans"/>
</dbReference>
<dbReference type="GO" id="GO:0005739">
    <property type="term" value="C:mitochondrion"/>
    <property type="evidence" value="ECO:0007669"/>
    <property type="project" value="TreeGrafter"/>
</dbReference>
<dbReference type="Proteomes" id="UP000324800">
    <property type="component" value="Unassembled WGS sequence"/>
</dbReference>
<comment type="similarity">
    <text evidence="2">Belongs to the class-I pyridoxal-phosphate-dependent aminotransferase family.</text>
</comment>
<comment type="caution">
    <text evidence="8">The sequence shown here is derived from an EMBL/GenBank/DDBJ whole genome shotgun (WGS) entry which is preliminary data.</text>
</comment>
<dbReference type="EMBL" id="SNRW01020425">
    <property type="protein sequence ID" value="KAA6365472.1"/>
    <property type="molecule type" value="Genomic_DNA"/>
</dbReference>
<gene>
    <name evidence="8" type="ORF">EZS28_039001</name>
</gene>
<evidence type="ECO:0000256" key="6">
    <source>
        <dbReference type="ARBA" id="ARBA00022898"/>
    </source>
</evidence>
<dbReference type="PANTHER" id="PTHR11879:SF22">
    <property type="entry name" value="ASPARTATE AMINOTRANSFERASE, MITOCHONDRIAL"/>
    <property type="match status" value="1"/>
</dbReference>
<dbReference type="SUPFAM" id="SSF53383">
    <property type="entry name" value="PLP-dependent transferases"/>
    <property type="match status" value="1"/>
</dbReference>
<keyword evidence="6" id="KW-0663">Pyridoxal phosphate</keyword>
<dbReference type="GO" id="GO:0004069">
    <property type="term" value="F:L-aspartate:2-oxoglutarate aminotransferase activity"/>
    <property type="evidence" value="ECO:0007669"/>
    <property type="project" value="UniProtKB-EC"/>
</dbReference>
<dbReference type="OrthoDB" id="6752799at2759"/>
<evidence type="ECO:0000256" key="5">
    <source>
        <dbReference type="ARBA" id="ARBA00022679"/>
    </source>
</evidence>
<dbReference type="Gene3D" id="3.40.640.10">
    <property type="entry name" value="Type I PLP-dependent aspartate aminotransferase-like (Major domain)"/>
    <property type="match status" value="1"/>
</dbReference>
<organism evidence="8 9">
    <name type="scientific">Streblomastix strix</name>
    <dbReference type="NCBI Taxonomy" id="222440"/>
    <lineage>
        <taxon>Eukaryota</taxon>
        <taxon>Metamonada</taxon>
        <taxon>Preaxostyla</taxon>
        <taxon>Oxymonadida</taxon>
        <taxon>Streblomastigidae</taxon>
        <taxon>Streblomastix</taxon>
    </lineage>
</organism>
<dbReference type="Gene3D" id="3.90.1150.10">
    <property type="entry name" value="Aspartate Aminotransferase, domain 1"/>
    <property type="match status" value="1"/>
</dbReference>
<dbReference type="InterPro" id="IPR015421">
    <property type="entry name" value="PyrdxlP-dep_Trfase_major"/>
</dbReference>
<evidence type="ECO:0000313" key="9">
    <source>
        <dbReference type="Proteomes" id="UP000324800"/>
    </source>
</evidence>
<dbReference type="GO" id="GO:0030170">
    <property type="term" value="F:pyridoxal phosphate binding"/>
    <property type="evidence" value="ECO:0007669"/>
    <property type="project" value="InterPro"/>
</dbReference>
<keyword evidence="5 8" id="KW-0808">Transferase</keyword>
<dbReference type="AlphaFoldDB" id="A0A5J4U697"/>
<comment type="cofactor">
    <cofactor evidence="1">
        <name>pyridoxal 5'-phosphate</name>
        <dbReference type="ChEBI" id="CHEBI:597326"/>
    </cofactor>
</comment>
<keyword evidence="4 8" id="KW-0032">Aminotransferase</keyword>
<feature type="domain" description="Aminotransferase class I/classII large" evidence="7">
    <location>
        <begin position="49"/>
        <end position="204"/>
    </location>
</feature>
<accession>A0A5J4U697</accession>
<dbReference type="Pfam" id="PF00155">
    <property type="entry name" value="Aminotran_1_2"/>
    <property type="match status" value="1"/>
</dbReference>
<feature type="non-terminal residue" evidence="8">
    <location>
        <position position="204"/>
    </location>
</feature>
<evidence type="ECO:0000256" key="3">
    <source>
        <dbReference type="ARBA" id="ARBA00011738"/>
    </source>
</evidence>
<evidence type="ECO:0000256" key="4">
    <source>
        <dbReference type="ARBA" id="ARBA00022576"/>
    </source>
</evidence>
<protein>
    <submittedName>
        <fullName evidence="8">Aspartate aminotransferase</fullName>
    </submittedName>
</protein>
<comment type="subunit">
    <text evidence="3">Homodimer.</text>
</comment>
<dbReference type="InterPro" id="IPR004839">
    <property type="entry name" value="Aminotransferase_I/II_large"/>
</dbReference>
<name>A0A5J4U697_9EUKA</name>
<evidence type="ECO:0000313" key="8">
    <source>
        <dbReference type="EMBL" id="KAA6365472.1"/>
    </source>
</evidence>
<dbReference type="GO" id="GO:0006520">
    <property type="term" value="P:amino acid metabolic process"/>
    <property type="evidence" value="ECO:0007669"/>
    <property type="project" value="InterPro"/>
</dbReference>
<sequence length="204" mass="22695">MIDPFAGIGAAPPDAVFGIVDRFNKAVQAWKTECEKAGMPETGPAEDTKPISLVVGAYRDEHGEPWVLPTVRGVEKEMADDQMFDHEYLKIIGLPEFLQATQKLIFGVVDENISTVQTLSGTGALFVGFSFLHTLLDFHKVYIPDPTWPNHPNVAHQAEIEDVVKYPYYDSEHNVVRFEEMIHSLETAAPNSVIILHPCAHNPT</sequence>
<evidence type="ECO:0000256" key="1">
    <source>
        <dbReference type="ARBA" id="ARBA00001933"/>
    </source>
</evidence>
<dbReference type="InterPro" id="IPR015424">
    <property type="entry name" value="PyrdxlP-dep_Trfase"/>
</dbReference>
<evidence type="ECO:0000259" key="7">
    <source>
        <dbReference type="Pfam" id="PF00155"/>
    </source>
</evidence>